<dbReference type="Gene3D" id="2.60.120.200">
    <property type="match status" value="1"/>
</dbReference>
<dbReference type="OrthoDB" id="192832at2759"/>
<evidence type="ECO:0000256" key="5">
    <source>
        <dbReference type="ARBA" id="ARBA00022475"/>
    </source>
</evidence>
<comment type="caution">
    <text evidence="19">The sequence shown here is derived from an EMBL/GenBank/DDBJ whole genome shotgun (WGS) entry which is preliminary data.</text>
</comment>
<evidence type="ECO:0000313" key="19">
    <source>
        <dbReference type="EMBL" id="RDW78926.1"/>
    </source>
</evidence>
<dbReference type="GO" id="GO:0052861">
    <property type="term" value="F:endo-1,3(4)-beta-glucanase activity"/>
    <property type="evidence" value="ECO:0007669"/>
    <property type="project" value="UniProtKB-EC"/>
</dbReference>
<evidence type="ECO:0000313" key="20">
    <source>
        <dbReference type="Proteomes" id="UP000256690"/>
    </source>
</evidence>
<evidence type="ECO:0000256" key="15">
    <source>
        <dbReference type="ARBA" id="ARBA00023326"/>
    </source>
</evidence>
<dbReference type="FunFam" id="2.60.120.200:FF:000114">
    <property type="entry name" value="Probable endo-1,3(4)-beta-glucanase NFIA_089530"/>
    <property type="match status" value="1"/>
</dbReference>
<dbReference type="STRING" id="1810919.A0A3D8RY32"/>
<evidence type="ECO:0000256" key="12">
    <source>
        <dbReference type="ARBA" id="ARBA00023277"/>
    </source>
</evidence>
<evidence type="ECO:0000256" key="9">
    <source>
        <dbReference type="ARBA" id="ARBA00023001"/>
    </source>
</evidence>
<comment type="catalytic activity">
    <reaction evidence="1">
        <text>Endohydrolysis of (1-&gt;3)- or (1-&gt;4)-linkages in beta-D-glucans when the glucose residue whose reducing group is involved in the linkage to be hydrolyzed is itself substituted at C-3.</text>
        <dbReference type="EC" id="3.2.1.6"/>
    </reaction>
</comment>
<dbReference type="CDD" id="cd02181">
    <property type="entry name" value="GH16_fungal_Lam16A_glucanase"/>
    <property type="match status" value="1"/>
</dbReference>
<dbReference type="PANTHER" id="PTHR10963">
    <property type="entry name" value="GLYCOSYL HYDROLASE-RELATED"/>
    <property type="match status" value="1"/>
</dbReference>
<feature type="compositionally biased region" description="Low complexity" evidence="16">
    <location>
        <begin position="367"/>
        <end position="404"/>
    </location>
</feature>
<evidence type="ECO:0000256" key="14">
    <source>
        <dbReference type="ARBA" id="ARBA00023295"/>
    </source>
</evidence>
<keyword evidence="13" id="KW-0449">Lipoprotein</keyword>
<dbReference type="PROSITE" id="PS51762">
    <property type="entry name" value="GH16_2"/>
    <property type="match status" value="1"/>
</dbReference>
<evidence type="ECO:0000256" key="1">
    <source>
        <dbReference type="ARBA" id="ARBA00000124"/>
    </source>
</evidence>
<evidence type="ECO:0000256" key="17">
    <source>
        <dbReference type="SAM" id="SignalP"/>
    </source>
</evidence>
<evidence type="ECO:0000256" key="7">
    <source>
        <dbReference type="ARBA" id="ARBA00022729"/>
    </source>
</evidence>
<evidence type="ECO:0000256" key="6">
    <source>
        <dbReference type="ARBA" id="ARBA00022622"/>
    </source>
</evidence>
<feature type="compositionally biased region" description="Low complexity" evidence="16">
    <location>
        <begin position="347"/>
        <end position="356"/>
    </location>
</feature>
<dbReference type="Pfam" id="PF26113">
    <property type="entry name" value="GH16_XgeA"/>
    <property type="match status" value="1"/>
</dbReference>
<evidence type="ECO:0000256" key="8">
    <source>
        <dbReference type="ARBA" id="ARBA00022801"/>
    </source>
</evidence>
<feature type="signal peptide" evidence="17">
    <location>
        <begin position="1"/>
        <end position="24"/>
    </location>
</feature>
<evidence type="ECO:0000256" key="3">
    <source>
        <dbReference type="ARBA" id="ARBA00006865"/>
    </source>
</evidence>
<keyword evidence="10" id="KW-0472">Membrane</keyword>
<keyword evidence="15" id="KW-0624">Polysaccharide degradation</keyword>
<dbReference type="Proteomes" id="UP000256690">
    <property type="component" value="Unassembled WGS sequence"/>
</dbReference>
<feature type="domain" description="GH16" evidence="18">
    <location>
        <begin position="32"/>
        <end position="285"/>
    </location>
</feature>
<dbReference type="InterPro" id="IPR000757">
    <property type="entry name" value="Beta-glucanase-like"/>
</dbReference>
<keyword evidence="5" id="KW-1003">Cell membrane</keyword>
<protein>
    <recommendedName>
        <fullName evidence="4">endo-1,3(4)-beta-glucanase</fullName>
        <ecNumber evidence="4">3.2.1.6</ecNumber>
    </recommendedName>
</protein>
<dbReference type="GO" id="GO:0005886">
    <property type="term" value="C:plasma membrane"/>
    <property type="evidence" value="ECO:0007669"/>
    <property type="project" value="UniProtKB-SubCell"/>
</dbReference>
<evidence type="ECO:0000256" key="16">
    <source>
        <dbReference type="SAM" id="MobiDB-lite"/>
    </source>
</evidence>
<dbReference type="InterPro" id="IPR013320">
    <property type="entry name" value="ConA-like_dom_sf"/>
</dbReference>
<dbReference type="EC" id="3.2.1.6" evidence="4"/>
<dbReference type="GO" id="GO:0098552">
    <property type="term" value="C:side of membrane"/>
    <property type="evidence" value="ECO:0007669"/>
    <property type="project" value="UniProtKB-KW"/>
</dbReference>
<dbReference type="EMBL" id="PVWQ01000006">
    <property type="protein sequence ID" value="RDW78926.1"/>
    <property type="molecule type" value="Genomic_DNA"/>
</dbReference>
<evidence type="ECO:0000256" key="2">
    <source>
        <dbReference type="ARBA" id="ARBA00004609"/>
    </source>
</evidence>
<evidence type="ECO:0000256" key="10">
    <source>
        <dbReference type="ARBA" id="ARBA00023136"/>
    </source>
</evidence>
<evidence type="ECO:0000256" key="11">
    <source>
        <dbReference type="ARBA" id="ARBA00023180"/>
    </source>
</evidence>
<comment type="subcellular location">
    <subcellularLocation>
        <location evidence="2">Cell membrane</location>
        <topology evidence="2">Lipid-anchor</topology>
        <topology evidence="2">GPI-anchor</topology>
    </subcellularLocation>
</comment>
<dbReference type="GeneID" id="38116148"/>
<feature type="region of interest" description="Disordered" evidence="16">
    <location>
        <begin position="469"/>
        <end position="555"/>
    </location>
</feature>
<reference evidence="19 20" key="1">
    <citation type="journal article" date="2018" name="IMA Fungus">
        <title>IMA Genome-F 9: Draft genome sequence of Annulohypoxylon stygium, Aspergillus mulundensis, Berkeleyomyces basicola (syn. Thielaviopsis basicola), Ceratocystis smalleyi, two Cercospora beticola strains, Coleophoma cylindrospora, Fusarium fracticaudum, Phialophora cf. hyalina, and Morchella septimelata.</title>
        <authorList>
            <person name="Wingfield B.D."/>
            <person name="Bills G.F."/>
            <person name="Dong Y."/>
            <person name="Huang W."/>
            <person name="Nel W.J."/>
            <person name="Swalarsk-Parry B.S."/>
            <person name="Vaghefi N."/>
            <person name="Wilken P.M."/>
            <person name="An Z."/>
            <person name="de Beer Z.W."/>
            <person name="De Vos L."/>
            <person name="Chen L."/>
            <person name="Duong T.A."/>
            <person name="Gao Y."/>
            <person name="Hammerbacher A."/>
            <person name="Kikkert J.R."/>
            <person name="Li Y."/>
            <person name="Li H."/>
            <person name="Li K."/>
            <person name="Li Q."/>
            <person name="Liu X."/>
            <person name="Ma X."/>
            <person name="Naidoo K."/>
            <person name="Pethybridge S.J."/>
            <person name="Sun J."/>
            <person name="Steenkamp E.T."/>
            <person name="van der Nest M.A."/>
            <person name="van Wyk S."/>
            <person name="Wingfield M.J."/>
            <person name="Xiong C."/>
            <person name="Yue Q."/>
            <person name="Zhang X."/>
        </authorList>
    </citation>
    <scope>NUCLEOTIDE SEQUENCE [LARGE SCALE GENOMIC DNA]</scope>
    <source>
        <strain evidence="19 20">DSM 5745</strain>
    </source>
</reference>
<organism evidence="19 20">
    <name type="scientific">Aspergillus mulundensis</name>
    <dbReference type="NCBI Taxonomy" id="1810919"/>
    <lineage>
        <taxon>Eukaryota</taxon>
        <taxon>Fungi</taxon>
        <taxon>Dikarya</taxon>
        <taxon>Ascomycota</taxon>
        <taxon>Pezizomycotina</taxon>
        <taxon>Eurotiomycetes</taxon>
        <taxon>Eurotiomycetidae</taxon>
        <taxon>Eurotiales</taxon>
        <taxon>Aspergillaceae</taxon>
        <taxon>Aspergillus</taxon>
        <taxon>Aspergillus subgen. Nidulantes</taxon>
    </lineage>
</organism>
<dbReference type="PANTHER" id="PTHR10963:SF58">
    <property type="entry name" value="ENDO-1,3(4)-BETA-GLUCANASE XGEA"/>
    <property type="match status" value="1"/>
</dbReference>
<keyword evidence="7 17" id="KW-0732">Signal</keyword>
<dbReference type="SUPFAM" id="SSF49899">
    <property type="entry name" value="Concanavalin A-like lectins/glucanases"/>
    <property type="match status" value="1"/>
</dbReference>
<name>A0A3D8RY32_9EURO</name>
<keyword evidence="12" id="KW-0119">Carbohydrate metabolism</keyword>
<feature type="compositionally biased region" description="Low complexity" evidence="16">
    <location>
        <begin position="478"/>
        <end position="503"/>
    </location>
</feature>
<keyword evidence="8" id="KW-0378">Hydrolase</keyword>
<comment type="similarity">
    <text evidence="3">Belongs to the glycosyl hydrolase 16 family.</text>
</comment>
<accession>A0A3D8RY32</accession>
<dbReference type="RefSeq" id="XP_026603626.1">
    <property type="nucleotide sequence ID" value="XM_026747794.1"/>
</dbReference>
<keyword evidence="9" id="KW-0136">Cellulose degradation</keyword>
<keyword evidence="20" id="KW-1185">Reference proteome</keyword>
<evidence type="ECO:0000256" key="4">
    <source>
        <dbReference type="ARBA" id="ARBA00012599"/>
    </source>
</evidence>
<gene>
    <name evidence="19" type="ORF">DSM5745_05778</name>
</gene>
<feature type="chain" id="PRO_5017745325" description="endo-1,3(4)-beta-glucanase" evidence="17">
    <location>
        <begin position="25"/>
        <end position="634"/>
    </location>
</feature>
<keyword evidence="11" id="KW-0325">Glycoprotein</keyword>
<sequence>MPSMMRKVGSLAASAIIFPGIAHATGTYKLQESWEGEKILNHFNFFDGADPTNGFVTYVNQSYAETAGLVKTTDSGSLYLGVDYETVLTADGPGRESVRIESNEYYDQGLYVVDIQHMPGSICGTWPAFWTVGPDWPTDGEIDIIEGVNKHEANEIVLHTSGTCDVGGGFNMTGTMTSSECGEASGTIGCVVKGQQGSSGDPFNENGGGVYAMEWQEEYLKIWYFPRSSIPESLAAGTPDVTTFGTPMAHLQGSCNFKERFTHQKLILDTTFCGDWAGGVFGDSGCPVSDASNPIQSCVNYVAENPAEYKNAYWELNSIKIYQIGGTAEVAGADSATTSTAAAAETTAAQSTASSTQNNGGSIEEITTSTHSVTRTETVSTSHSTETAAATAAATTAASAPSDVDADAANAQTTKTKSTSYVTSTTTLCPVESSTASAVASESTKTKTTSFVTLTTTLCPVESLQTANAVPSAEASTEAAAVPSQSSPEAPASESDNSSSANAVTAQSTETAPAVETPSATSAPDSETETETLSIPPDSIIYTAPNDLETPTGTGTSSVPLFTIISSSSAFVTVPTAEPSSYEPTDVVPSGVDADSTASPTAPSNPVFTGLGSKLDVSVGVSAVAAAVAMMLLV</sequence>
<proteinExistence type="inferred from homology"/>
<keyword evidence="6" id="KW-0336">GPI-anchor</keyword>
<keyword evidence="14" id="KW-0326">Glycosidase</keyword>
<evidence type="ECO:0000256" key="13">
    <source>
        <dbReference type="ARBA" id="ARBA00023288"/>
    </source>
</evidence>
<dbReference type="AlphaFoldDB" id="A0A3D8RY32"/>
<feature type="region of interest" description="Disordered" evidence="16">
    <location>
        <begin position="347"/>
        <end position="404"/>
    </location>
</feature>
<evidence type="ECO:0000259" key="18">
    <source>
        <dbReference type="PROSITE" id="PS51762"/>
    </source>
</evidence>
<dbReference type="InterPro" id="IPR050546">
    <property type="entry name" value="Glycosyl_Hydrlase_16"/>
</dbReference>
<dbReference type="GO" id="GO:0030245">
    <property type="term" value="P:cellulose catabolic process"/>
    <property type="evidence" value="ECO:0007669"/>
    <property type="project" value="UniProtKB-KW"/>
</dbReference>